<dbReference type="InterPro" id="IPR036388">
    <property type="entry name" value="WH-like_DNA-bd_sf"/>
</dbReference>
<evidence type="ECO:0000313" key="3">
    <source>
        <dbReference type="EMBL" id="MBB5472516.1"/>
    </source>
</evidence>
<reference evidence="2 4" key="1">
    <citation type="submission" date="2019-07" db="EMBL/GenBank/DDBJ databases">
        <title>Whole genome shotgun sequence of Cellulomonas hominis NBRC 16055.</title>
        <authorList>
            <person name="Hosoyama A."/>
            <person name="Uohara A."/>
            <person name="Ohji S."/>
            <person name="Ichikawa N."/>
        </authorList>
    </citation>
    <scope>NUCLEOTIDE SEQUENCE [LARGE SCALE GENOMIC DNA]</scope>
    <source>
        <strain evidence="2 4">NBRC 16055</strain>
    </source>
</reference>
<organism evidence="2 4">
    <name type="scientific">Cellulomonas hominis</name>
    <dbReference type="NCBI Taxonomy" id="156981"/>
    <lineage>
        <taxon>Bacteria</taxon>
        <taxon>Bacillati</taxon>
        <taxon>Actinomycetota</taxon>
        <taxon>Actinomycetes</taxon>
        <taxon>Micrococcales</taxon>
        <taxon>Cellulomonadaceae</taxon>
        <taxon>Cellulomonas</taxon>
    </lineage>
</organism>
<dbReference type="Proteomes" id="UP000564629">
    <property type="component" value="Unassembled WGS sequence"/>
</dbReference>
<reference evidence="3 5" key="2">
    <citation type="submission" date="2020-08" db="EMBL/GenBank/DDBJ databases">
        <title>Sequencing the genomes of 1000 actinobacteria strains.</title>
        <authorList>
            <person name="Klenk H.-P."/>
        </authorList>
    </citation>
    <scope>NUCLEOTIDE SEQUENCE [LARGE SCALE GENOMIC DNA]</scope>
    <source>
        <strain evidence="3 5">DSM 9581</strain>
    </source>
</reference>
<dbReference type="PANTHER" id="PTHR22683:SF41">
    <property type="entry name" value="DNA TRANSLOCASE FTSK"/>
    <property type="match status" value="1"/>
</dbReference>
<dbReference type="Proteomes" id="UP000321723">
    <property type="component" value="Unassembled WGS sequence"/>
</dbReference>
<dbReference type="SUPFAM" id="SSF46785">
    <property type="entry name" value="Winged helix' DNA-binding domain"/>
    <property type="match status" value="1"/>
</dbReference>
<dbReference type="EMBL" id="BJVQ01000037">
    <property type="protein sequence ID" value="GEL47433.1"/>
    <property type="molecule type" value="Genomic_DNA"/>
</dbReference>
<evidence type="ECO:0000313" key="2">
    <source>
        <dbReference type="EMBL" id="GEL47433.1"/>
    </source>
</evidence>
<dbReference type="InterPro" id="IPR018541">
    <property type="entry name" value="Ftsk_gamma"/>
</dbReference>
<dbReference type="PANTHER" id="PTHR22683">
    <property type="entry name" value="SPORULATION PROTEIN RELATED"/>
    <property type="match status" value="1"/>
</dbReference>
<proteinExistence type="predicted"/>
<dbReference type="SMART" id="SM00843">
    <property type="entry name" value="Ftsk_gamma"/>
    <property type="match status" value="1"/>
</dbReference>
<dbReference type="InterPro" id="IPR050206">
    <property type="entry name" value="FtsK/SpoIIIE/SftA"/>
</dbReference>
<evidence type="ECO:0000313" key="5">
    <source>
        <dbReference type="Proteomes" id="UP000564629"/>
    </source>
</evidence>
<dbReference type="InterPro" id="IPR036390">
    <property type="entry name" value="WH_DNA-bd_sf"/>
</dbReference>
<dbReference type="AlphaFoldDB" id="A0A511FDZ9"/>
<feature type="domain" description="FtsK gamma" evidence="1">
    <location>
        <begin position="254"/>
        <end position="319"/>
    </location>
</feature>
<evidence type="ECO:0000259" key="1">
    <source>
        <dbReference type="SMART" id="SM00843"/>
    </source>
</evidence>
<sequence>MSSLIVDLADLRAALQAVIPHASRDKDDPFLRRVRLTPFGVNVEVSATDRSTIGLAVVSLLESDGEGDVVDLHPDEVAQVLTVFPAPARGEESALRIATTDAEVTFTDVGGLLDGNSLTLARMTPEETFPDLRRMFAGRLEGADVTGEAWFQSEHLKRFAAAQRAYGRPLIFDRVPEPARIWRISCGESFLGLLTQVRTDEDATIEAKRWREAWIERLGVDPVSRSAGVELREAGGVYVLTDTGITRVTPEGHDDEETARLVQAAELVIRTQHGSTAMLQRKLRVGFAKAGRLMDLLEANGIVGPAEGSKARPVLVAPDDLDAALAALRGTS</sequence>
<accession>A0A511FDZ9</accession>
<name>A0A511FDZ9_9CELL</name>
<evidence type="ECO:0000313" key="4">
    <source>
        <dbReference type="Proteomes" id="UP000321723"/>
    </source>
</evidence>
<dbReference type="EMBL" id="JACHDN010000001">
    <property type="protein sequence ID" value="MBB5472516.1"/>
    <property type="molecule type" value="Genomic_DNA"/>
</dbReference>
<gene>
    <name evidence="2" type="ORF">CHO01_25490</name>
    <name evidence="3" type="ORF">HNR08_001252</name>
</gene>
<dbReference type="Gene3D" id="3.10.150.10">
    <property type="entry name" value="DNA Polymerase III, subunit A, domain 2"/>
    <property type="match status" value="1"/>
</dbReference>
<dbReference type="Gene3D" id="1.10.10.10">
    <property type="entry name" value="Winged helix-like DNA-binding domain superfamily/Winged helix DNA-binding domain"/>
    <property type="match status" value="1"/>
</dbReference>
<dbReference type="Pfam" id="PF09397">
    <property type="entry name" value="FtsK_gamma"/>
    <property type="match status" value="1"/>
</dbReference>
<protein>
    <submittedName>
        <fullName evidence="3">DNA segregation ATPase FtsK/SpoIIIE-like protein</fullName>
    </submittedName>
</protein>
<keyword evidence="4" id="KW-1185">Reference proteome</keyword>
<comment type="caution">
    <text evidence="2">The sequence shown here is derived from an EMBL/GenBank/DDBJ whole genome shotgun (WGS) entry which is preliminary data.</text>
</comment>